<evidence type="ECO:0000313" key="3">
    <source>
        <dbReference type="Proteomes" id="UP000238949"/>
    </source>
</evidence>
<sequence>MLPVSFHPEVKREIKESFDWYQEQSLGLGHEFTQELKEAIDSVSSLPSAWTKMGQTHRRFVLSRFPYSIIYKIIENREISVVAIMHNHRKPGYWHERG</sequence>
<dbReference type="Proteomes" id="UP000238949">
    <property type="component" value="Unassembled WGS sequence"/>
</dbReference>
<protein>
    <submittedName>
        <fullName evidence="2">Plasmid stabilization protein</fullName>
    </submittedName>
</protein>
<name>A0A2S9VFJ4_9ALTE</name>
<proteinExistence type="predicted"/>
<dbReference type="InterPro" id="IPR035093">
    <property type="entry name" value="RelE/ParE_toxin_dom_sf"/>
</dbReference>
<evidence type="ECO:0000256" key="1">
    <source>
        <dbReference type="ARBA" id="ARBA00022649"/>
    </source>
</evidence>
<dbReference type="EMBL" id="PVNP01000019">
    <property type="protein sequence ID" value="PRO75075.1"/>
    <property type="molecule type" value="Genomic_DNA"/>
</dbReference>
<accession>A0A2S9VFJ4</accession>
<dbReference type="OrthoDB" id="9809155at2"/>
<dbReference type="RefSeq" id="WP_105933275.1">
    <property type="nucleotide sequence ID" value="NZ_PVNP01000019.1"/>
</dbReference>
<evidence type="ECO:0000313" key="2">
    <source>
        <dbReference type="EMBL" id="PRO75075.1"/>
    </source>
</evidence>
<keyword evidence="3" id="KW-1185">Reference proteome</keyword>
<dbReference type="AlphaFoldDB" id="A0A2S9VFJ4"/>
<dbReference type="InterPro" id="IPR007712">
    <property type="entry name" value="RelE/ParE_toxin"/>
</dbReference>
<reference evidence="3" key="1">
    <citation type="journal article" date="2020" name="Int. J. Syst. Evol. Microbiol.">
        <title>Alteromonas alba sp. nov., a marine bacterium isolated from the seawater of the West Pacific Ocean.</title>
        <authorList>
            <person name="Sun C."/>
            <person name="Wu Y.-H."/>
            <person name="Xamxidin M."/>
            <person name="Cheng H."/>
            <person name="Xu X.-W."/>
        </authorList>
    </citation>
    <scope>NUCLEOTIDE SEQUENCE [LARGE SCALE GENOMIC DNA]</scope>
    <source>
        <strain evidence="3">190</strain>
    </source>
</reference>
<dbReference type="Gene3D" id="3.30.2310.20">
    <property type="entry name" value="RelE-like"/>
    <property type="match status" value="1"/>
</dbReference>
<organism evidence="2 3">
    <name type="scientific">Alteromonas alba</name>
    <dbReference type="NCBI Taxonomy" id="2079529"/>
    <lineage>
        <taxon>Bacteria</taxon>
        <taxon>Pseudomonadati</taxon>
        <taxon>Pseudomonadota</taxon>
        <taxon>Gammaproteobacteria</taxon>
        <taxon>Alteromonadales</taxon>
        <taxon>Alteromonadaceae</taxon>
        <taxon>Alteromonas/Salinimonas group</taxon>
        <taxon>Alteromonas</taxon>
    </lineage>
</organism>
<gene>
    <name evidence="2" type="ORF">C6Y40_02975</name>
</gene>
<dbReference type="Pfam" id="PF05016">
    <property type="entry name" value="ParE_toxin"/>
    <property type="match status" value="1"/>
</dbReference>
<comment type="caution">
    <text evidence="2">The sequence shown here is derived from an EMBL/GenBank/DDBJ whole genome shotgun (WGS) entry which is preliminary data.</text>
</comment>
<keyword evidence="1" id="KW-1277">Toxin-antitoxin system</keyword>